<dbReference type="Gene3D" id="3.40.50.300">
    <property type="entry name" value="P-loop containing nucleotide triphosphate hydrolases"/>
    <property type="match status" value="1"/>
</dbReference>
<name>C6BZG3_MARSD</name>
<dbReference type="EMBL" id="CP001649">
    <property type="protein sequence ID" value="ACS80800.1"/>
    <property type="molecule type" value="Genomic_DNA"/>
</dbReference>
<dbReference type="AlphaFoldDB" id="C6BZG3"/>
<dbReference type="STRING" id="526222.Desal_2746"/>
<organism evidence="2 3">
    <name type="scientific">Maridesulfovibrio salexigens (strain ATCC 14822 / DSM 2638 / NCIMB 8403 / VKM B-1763)</name>
    <name type="common">Desulfovibrio salexigens</name>
    <dbReference type="NCBI Taxonomy" id="526222"/>
    <lineage>
        <taxon>Bacteria</taxon>
        <taxon>Pseudomonadati</taxon>
        <taxon>Thermodesulfobacteriota</taxon>
        <taxon>Desulfovibrionia</taxon>
        <taxon>Desulfovibrionales</taxon>
        <taxon>Desulfovibrionaceae</taxon>
        <taxon>Maridesulfovibrio</taxon>
    </lineage>
</organism>
<evidence type="ECO:0000313" key="3">
    <source>
        <dbReference type="Proteomes" id="UP000002601"/>
    </source>
</evidence>
<sequence length="561" mass="65658">MTINEYKKQLKALVDADNAQVIVLKGEWGCGKTYFWNDFVENDFDEKEQERFVYVSLFGHRNFESLQNNILFQAFSRNEYIDKISGVLKNIKTSISGDAGEFGGFTIGTGILGNTLSLFKKNSLSGLTICIDDFERKSDELSYSEIMGFVSNLKERFGSTVILIMDEENLRDEGGWYSQYSEKVVDCEFKYNPSQEDIIDKLLNKVENKYKIGIQEAFGLYHRNNLRTVKKAVRNVSFVSQMIGPCNDWRSSYIAYNISLLTIVYCGLGYEGLSKLSYFELQNMNAEEEFSQSMVKEYAYAYGTRVSEHFAWHNFLWEFIHTSLLDLVKFESLLSERELEKEKEIKYRQVFDILDQYTFDLSKSAEEFIEELTSAINGVGYNIFEYTSFENINYLFSVFKEFSDDADTLFRQFKMDYIRDRVCEIDGVESARKFKYCETISSICASDIKVKEYYEAEFGNKINDLYTLSLFKERLKEVQSARSWGDFDDKYFDGVRVELLRKWFQEDPEFVKISIQFARSHSQSDAFVELREKITRAFVELKDELGEWRFNRITKLSNNSV</sequence>
<evidence type="ECO:0000313" key="2">
    <source>
        <dbReference type="EMBL" id="ACS80800.1"/>
    </source>
</evidence>
<protein>
    <submittedName>
        <fullName evidence="2">KAP P-loop domain protein</fullName>
    </submittedName>
</protein>
<evidence type="ECO:0000259" key="1">
    <source>
        <dbReference type="Pfam" id="PF07693"/>
    </source>
</evidence>
<reference evidence="2 3" key="1">
    <citation type="submission" date="2009-06" db="EMBL/GenBank/DDBJ databases">
        <title>Complete sequence of Desulfovibrio salexigens DSM 2638.</title>
        <authorList>
            <consortium name="US DOE Joint Genome Institute"/>
            <person name="Lucas S."/>
            <person name="Copeland A."/>
            <person name="Lapidus A."/>
            <person name="Glavina del Rio T."/>
            <person name="Tice H."/>
            <person name="Bruce D."/>
            <person name="Goodwin L."/>
            <person name="Pitluck S."/>
            <person name="Munk A.C."/>
            <person name="Brettin T."/>
            <person name="Detter J.C."/>
            <person name="Han C."/>
            <person name="Tapia R."/>
            <person name="Larimer F."/>
            <person name="Land M."/>
            <person name="Hauser L."/>
            <person name="Kyrpides N."/>
            <person name="Anderson I."/>
            <person name="Wall J.D."/>
            <person name="Arkin A.P."/>
            <person name="Dehal P."/>
            <person name="Chivian D."/>
            <person name="Giles B."/>
            <person name="Hazen T.C."/>
        </authorList>
    </citation>
    <scope>NUCLEOTIDE SEQUENCE [LARGE SCALE GENOMIC DNA]</scope>
    <source>
        <strain evidence="3">ATCC 14822 / DSM 2638 / NCIMB 8403 / VKM B-1763</strain>
    </source>
</reference>
<dbReference type="SUPFAM" id="SSF52540">
    <property type="entry name" value="P-loop containing nucleoside triphosphate hydrolases"/>
    <property type="match status" value="1"/>
</dbReference>
<accession>C6BZG3</accession>
<dbReference type="Pfam" id="PF07693">
    <property type="entry name" value="KAP_NTPase"/>
    <property type="match status" value="1"/>
</dbReference>
<dbReference type="OrthoDB" id="88903at2"/>
<dbReference type="eggNOG" id="COG4928">
    <property type="taxonomic scope" value="Bacteria"/>
</dbReference>
<feature type="domain" description="KAP NTPase" evidence="1">
    <location>
        <begin position="10"/>
        <end position="66"/>
    </location>
</feature>
<proteinExistence type="predicted"/>
<dbReference type="HOGENOM" id="CLU_032979_0_0_7"/>
<keyword evidence="3" id="KW-1185">Reference proteome</keyword>
<dbReference type="InterPro" id="IPR011646">
    <property type="entry name" value="KAP_P-loop"/>
</dbReference>
<gene>
    <name evidence="2" type="ordered locus">Desal_2746</name>
</gene>
<dbReference type="InterPro" id="IPR027417">
    <property type="entry name" value="P-loop_NTPase"/>
</dbReference>
<dbReference type="KEGG" id="dsa:Desal_2746"/>
<dbReference type="RefSeq" id="WP_015852616.1">
    <property type="nucleotide sequence ID" value="NC_012881.1"/>
</dbReference>
<dbReference type="Proteomes" id="UP000002601">
    <property type="component" value="Chromosome"/>
</dbReference>